<protein>
    <recommendedName>
        <fullName evidence="2 6">Imidazoleglycerol-phosphate dehydratase</fullName>
        <shortName evidence="6">IGPD</shortName>
        <ecNumber evidence="6 7">4.2.1.19</ecNumber>
    </recommendedName>
</protein>
<organism evidence="9 11">
    <name type="scientific">Xiamenia xianingshaonis</name>
    <dbReference type="NCBI Taxonomy" id="2682776"/>
    <lineage>
        <taxon>Bacteria</taxon>
        <taxon>Bacillati</taxon>
        <taxon>Actinomycetota</taxon>
        <taxon>Coriobacteriia</taxon>
        <taxon>Eggerthellales</taxon>
        <taxon>Eggerthellaceae</taxon>
        <taxon>Xiamenia</taxon>
    </lineage>
</organism>
<reference evidence="9" key="2">
    <citation type="submission" date="2021-04" db="EMBL/GenBank/DDBJ databases">
        <title>Novel species in family Eggerthellaceae.</title>
        <authorList>
            <person name="Zhang G."/>
        </authorList>
    </citation>
    <scope>NUCLEOTIDE SEQUENCE</scope>
    <source>
        <strain evidence="9">Zg-886</strain>
    </source>
</reference>
<dbReference type="SUPFAM" id="SSF54211">
    <property type="entry name" value="Ribosomal protein S5 domain 2-like"/>
    <property type="match status" value="2"/>
</dbReference>
<comment type="similarity">
    <text evidence="6 7">Belongs to the imidazoleglycerol-phosphate dehydratase family.</text>
</comment>
<gene>
    <name evidence="6 9" type="primary">hisB</name>
    <name evidence="8" type="ORF">GMI68_00030</name>
    <name evidence="9" type="ORF">J7S26_02070</name>
</gene>
<evidence type="ECO:0000313" key="11">
    <source>
        <dbReference type="Proteomes" id="UP000671910"/>
    </source>
</evidence>
<proteinExistence type="inferred from homology"/>
<dbReference type="InterPro" id="IPR000807">
    <property type="entry name" value="ImidazoleglycerolP_deHydtase"/>
</dbReference>
<dbReference type="NCBIfam" id="NF002114">
    <property type="entry name" value="PRK00951.2-4"/>
    <property type="match status" value="1"/>
</dbReference>
<dbReference type="Pfam" id="PF00475">
    <property type="entry name" value="IGPD"/>
    <property type="match status" value="1"/>
</dbReference>
<dbReference type="FunFam" id="3.30.230.40:FF:000001">
    <property type="entry name" value="Imidazoleglycerol-phosphate dehydratase HisB"/>
    <property type="match status" value="1"/>
</dbReference>
<name>A0A9E6MRM3_9ACTN</name>
<evidence type="ECO:0000256" key="2">
    <source>
        <dbReference type="ARBA" id="ARBA00016664"/>
    </source>
</evidence>
<dbReference type="KEGG" id="ebz:J7S26_02070"/>
<dbReference type="NCBIfam" id="NF002111">
    <property type="entry name" value="PRK00951.2-1"/>
    <property type="match status" value="1"/>
</dbReference>
<dbReference type="EMBL" id="CP072829">
    <property type="protein sequence ID" value="QTU84732.1"/>
    <property type="molecule type" value="Genomic_DNA"/>
</dbReference>
<evidence type="ECO:0000256" key="6">
    <source>
        <dbReference type="HAMAP-Rule" id="MF_00076"/>
    </source>
</evidence>
<keyword evidence="4 6" id="KW-0368">Histidine biosynthesis</keyword>
<dbReference type="GO" id="GO:0000105">
    <property type="term" value="P:L-histidine biosynthetic process"/>
    <property type="evidence" value="ECO:0007669"/>
    <property type="project" value="UniProtKB-UniRule"/>
</dbReference>
<comment type="subcellular location">
    <subcellularLocation>
        <location evidence="6 7">Cytoplasm</location>
    </subcellularLocation>
</comment>
<dbReference type="Proteomes" id="UP000671910">
    <property type="component" value="Chromosome"/>
</dbReference>
<evidence type="ECO:0000256" key="7">
    <source>
        <dbReference type="RuleBase" id="RU000599"/>
    </source>
</evidence>
<accession>A0A9E6MRM3</accession>
<dbReference type="Proteomes" id="UP000636394">
    <property type="component" value="Unassembled WGS sequence"/>
</dbReference>
<dbReference type="EC" id="4.2.1.19" evidence="6 7"/>
<dbReference type="AlphaFoldDB" id="A0A9E6MRM3"/>
<comment type="catalytic activity">
    <reaction evidence="6 7">
        <text>D-erythro-1-(imidazol-4-yl)glycerol 3-phosphate = 3-(imidazol-4-yl)-2-oxopropyl phosphate + H2O</text>
        <dbReference type="Rhea" id="RHEA:11040"/>
        <dbReference type="ChEBI" id="CHEBI:15377"/>
        <dbReference type="ChEBI" id="CHEBI:57766"/>
        <dbReference type="ChEBI" id="CHEBI:58278"/>
        <dbReference type="EC" id="4.2.1.19"/>
    </reaction>
</comment>
<reference evidence="8 10" key="1">
    <citation type="submission" date="2019-11" db="EMBL/GenBank/DDBJ databases">
        <title>Eggerthellaceae novel genus isolated from the rectal contents of marmort.</title>
        <authorList>
            <person name="Zhang G."/>
        </authorList>
    </citation>
    <scope>NUCLEOTIDE SEQUENCE [LARGE SCALE GENOMIC DNA]</scope>
    <source>
        <strain evidence="8">Zg-886</strain>
        <strain evidence="10">zg-886</strain>
    </source>
</reference>
<dbReference type="NCBIfam" id="NF002109">
    <property type="entry name" value="PRK00951.1-5"/>
    <property type="match status" value="1"/>
</dbReference>
<dbReference type="InterPro" id="IPR020568">
    <property type="entry name" value="Ribosomal_Su5_D2-typ_SF"/>
</dbReference>
<comment type="pathway">
    <text evidence="1 6 7">Amino-acid biosynthesis; L-histidine biosynthesis; L-histidine from 5-phospho-alpha-D-ribose 1-diphosphate: step 6/9.</text>
</comment>
<dbReference type="HAMAP" id="MF_00076">
    <property type="entry name" value="HisB"/>
    <property type="match status" value="1"/>
</dbReference>
<evidence type="ECO:0000313" key="9">
    <source>
        <dbReference type="EMBL" id="QTU84732.1"/>
    </source>
</evidence>
<evidence type="ECO:0000313" key="10">
    <source>
        <dbReference type="Proteomes" id="UP000636394"/>
    </source>
</evidence>
<keyword evidence="5 6" id="KW-0456">Lyase</keyword>
<evidence type="ECO:0000256" key="3">
    <source>
        <dbReference type="ARBA" id="ARBA00022605"/>
    </source>
</evidence>
<dbReference type="PANTHER" id="PTHR23133">
    <property type="entry name" value="IMIDAZOLEGLYCEROL-PHOSPHATE DEHYDRATASE HIS7"/>
    <property type="match status" value="1"/>
</dbReference>
<sequence>MAQRRATIRRTTNETDIEITLDLDGRGVVDVDTGIGFFDHMLSAFGRHGLFDLTVRARGDVHVDGHHTVEDTGIVLGQAFLQAMGDKRGIRRFGSIALPMDEALVLAACDLSGRGQLHWAVDVPPVMLGAFDATLAKEFFIAFASNAALTLHVRELAGENTHHVIEGAFKAAARALRQAVEADARMAGELPTTKGAL</sequence>
<dbReference type="Gene3D" id="3.30.230.40">
    <property type="entry name" value="Imidazole glycerol phosphate dehydratase, domain 1"/>
    <property type="match status" value="2"/>
</dbReference>
<dbReference type="PROSITE" id="PS00954">
    <property type="entry name" value="IGP_DEHYDRATASE_1"/>
    <property type="match status" value="1"/>
</dbReference>
<dbReference type="GO" id="GO:0005737">
    <property type="term" value="C:cytoplasm"/>
    <property type="evidence" value="ECO:0007669"/>
    <property type="project" value="UniProtKB-SubCell"/>
</dbReference>
<dbReference type="EMBL" id="WPCR01000001">
    <property type="protein sequence ID" value="NHM13175.1"/>
    <property type="molecule type" value="Genomic_DNA"/>
</dbReference>
<dbReference type="FunFam" id="3.30.230.40:FF:000003">
    <property type="entry name" value="Imidazoleglycerol-phosphate dehydratase HisB"/>
    <property type="match status" value="1"/>
</dbReference>
<dbReference type="RefSeq" id="WP_166337985.1">
    <property type="nucleotide sequence ID" value="NZ_CP072829.1"/>
</dbReference>
<dbReference type="PANTHER" id="PTHR23133:SF2">
    <property type="entry name" value="IMIDAZOLEGLYCEROL-PHOSPHATE DEHYDRATASE"/>
    <property type="match status" value="1"/>
</dbReference>
<evidence type="ECO:0000313" key="8">
    <source>
        <dbReference type="EMBL" id="NHM13175.1"/>
    </source>
</evidence>
<dbReference type="InterPro" id="IPR020565">
    <property type="entry name" value="ImidazoleglycerP_deHydtase_CS"/>
</dbReference>
<keyword evidence="6" id="KW-0963">Cytoplasm</keyword>
<dbReference type="InterPro" id="IPR038494">
    <property type="entry name" value="IGPD_sf"/>
</dbReference>
<evidence type="ECO:0000256" key="4">
    <source>
        <dbReference type="ARBA" id="ARBA00023102"/>
    </source>
</evidence>
<keyword evidence="10" id="KW-1185">Reference proteome</keyword>
<dbReference type="CDD" id="cd07914">
    <property type="entry name" value="IGPD"/>
    <property type="match status" value="1"/>
</dbReference>
<evidence type="ECO:0000256" key="5">
    <source>
        <dbReference type="ARBA" id="ARBA00023239"/>
    </source>
</evidence>
<keyword evidence="3 6" id="KW-0028">Amino-acid biosynthesis</keyword>
<evidence type="ECO:0000256" key="1">
    <source>
        <dbReference type="ARBA" id="ARBA00005047"/>
    </source>
</evidence>
<dbReference type="GO" id="GO:0004424">
    <property type="term" value="F:imidazoleglycerol-phosphate dehydratase activity"/>
    <property type="evidence" value="ECO:0007669"/>
    <property type="project" value="UniProtKB-UniRule"/>
</dbReference>
<dbReference type="PROSITE" id="PS00955">
    <property type="entry name" value="IGP_DEHYDRATASE_2"/>
    <property type="match status" value="1"/>
</dbReference>